<proteinExistence type="predicted"/>
<protein>
    <submittedName>
        <fullName evidence="1">Uncharacterized protein</fullName>
    </submittedName>
</protein>
<dbReference type="RefSeq" id="WP_109622805.1">
    <property type="nucleotide sequence ID" value="NZ_QGDO01000010.1"/>
</dbReference>
<sequence>MENTNKRFCRLALVLILIITCDSKNNRYQRYVPISGNVKKTVTYNSRNGAIRPEQSHYHYNEYGDLISEHELFEKDTILSLFYIYDTNRNPVNLIENTKHYTIYERYVNKGVIVSDSMIRRNNFDLPEALGSTQELYNSKGLYISSSTIDRLEDTVKISTFEYNQHDFLEREKVTYFGNQKVLTLYEYIYKYDSIDNFGNWVFRQEIQLSPSIDTILQYRSIEYYSN</sequence>
<name>A0A315YY81_SEDFL</name>
<reference evidence="1 2" key="1">
    <citation type="submission" date="2018-03" db="EMBL/GenBank/DDBJ databases">
        <title>Genomic Encyclopedia of Archaeal and Bacterial Type Strains, Phase II (KMG-II): from individual species to whole genera.</title>
        <authorList>
            <person name="Goeker M."/>
        </authorList>
    </citation>
    <scope>NUCLEOTIDE SEQUENCE [LARGE SCALE GENOMIC DNA]</scope>
    <source>
        <strain evidence="1 2">DSM 28229</strain>
    </source>
</reference>
<comment type="caution">
    <text evidence="1">The sequence shown here is derived from an EMBL/GenBank/DDBJ whole genome shotgun (WGS) entry which is preliminary data.</text>
</comment>
<organism evidence="1 2">
    <name type="scientific">Sediminitomix flava</name>
    <dbReference type="NCBI Taxonomy" id="379075"/>
    <lineage>
        <taxon>Bacteria</taxon>
        <taxon>Pseudomonadati</taxon>
        <taxon>Bacteroidota</taxon>
        <taxon>Cytophagia</taxon>
        <taxon>Cytophagales</taxon>
        <taxon>Flammeovirgaceae</taxon>
        <taxon>Sediminitomix</taxon>
    </lineage>
</organism>
<accession>A0A315YY81</accession>
<dbReference type="AlphaFoldDB" id="A0A315YY81"/>
<evidence type="ECO:0000313" key="2">
    <source>
        <dbReference type="Proteomes" id="UP000245535"/>
    </source>
</evidence>
<keyword evidence="2" id="KW-1185">Reference proteome</keyword>
<dbReference type="EMBL" id="QGDO01000010">
    <property type="protein sequence ID" value="PWJ35023.1"/>
    <property type="molecule type" value="Genomic_DNA"/>
</dbReference>
<dbReference type="Proteomes" id="UP000245535">
    <property type="component" value="Unassembled WGS sequence"/>
</dbReference>
<evidence type="ECO:0000313" key="1">
    <source>
        <dbReference type="EMBL" id="PWJ35023.1"/>
    </source>
</evidence>
<gene>
    <name evidence="1" type="ORF">BC781_11064</name>
</gene>